<keyword evidence="2" id="KW-1185">Reference proteome</keyword>
<organism evidence="1 2">
    <name type="scientific">Auriscalpium vulgare</name>
    <dbReference type="NCBI Taxonomy" id="40419"/>
    <lineage>
        <taxon>Eukaryota</taxon>
        <taxon>Fungi</taxon>
        <taxon>Dikarya</taxon>
        <taxon>Basidiomycota</taxon>
        <taxon>Agaricomycotina</taxon>
        <taxon>Agaricomycetes</taxon>
        <taxon>Russulales</taxon>
        <taxon>Auriscalpiaceae</taxon>
        <taxon>Auriscalpium</taxon>
    </lineage>
</organism>
<dbReference type="EMBL" id="MU276000">
    <property type="protein sequence ID" value="KAI0043913.1"/>
    <property type="molecule type" value="Genomic_DNA"/>
</dbReference>
<gene>
    <name evidence="1" type="ORF">FA95DRAFT_1608985</name>
</gene>
<protein>
    <submittedName>
        <fullName evidence="1">DUF1604-domain-containing protein</fullName>
    </submittedName>
</protein>
<evidence type="ECO:0000313" key="1">
    <source>
        <dbReference type="EMBL" id="KAI0043913.1"/>
    </source>
</evidence>
<sequence length="320" mass="35667">MALRLRRAVSLARRSGRCRYSTQAEVSTSTLPKPRIDYRDISENVTQTDLWKQYVCIPVTLAYSTMRLVDSCLQVPDGQGRRRLHGAFTGGISAGYFNNVGSKEEWTPSTCKSSRGERNKAANTRPKYFMDGEDLAEFRETRLMGCISNSATFSAACRPSSLRAWPPTRRKSAPRTSLHSALNNAEIHGSIASVFERALLPPPDDSPGVRLLKKMGWRQGQRVGPRVSWRRRKIQNLLATAKTLNNVDVDVLNEDEEAKKHMYPPRDTVVVGMCRSGGQRGPWAGCRIVGVEACFDFGLGALREADDDDLDVYDASSHKD</sequence>
<proteinExistence type="predicted"/>
<accession>A0ACB8RK74</accession>
<evidence type="ECO:0000313" key="2">
    <source>
        <dbReference type="Proteomes" id="UP000814033"/>
    </source>
</evidence>
<reference evidence="1" key="1">
    <citation type="submission" date="2021-02" db="EMBL/GenBank/DDBJ databases">
        <authorList>
            <consortium name="DOE Joint Genome Institute"/>
            <person name="Ahrendt S."/>
            <person name="Looney B.P."/>
            <person name="Miyauchi S."/>
            <person name="Morin E."/>
            <person name="Drula E."/>
            <person name="Courty P.E."/>
            <person name="Chicoki N."/>
            <person name="Fauchery L."/>
            <person name="Kohler A."/>
            <person name="Kuo A."/>
            <person name="Labutti K."/>
            <person name="Pangilinan J."/>
            <person name="Lipzen A."/>
            <person name="Riley R."/>
            <person name="Andreopoulos W."/>
            <person name="He G."/>
            <person name="Johnson J."/>
            <person name="Barry K.W."/>
            <person name="Grigoriev I.V."/>
            <person name="Nagy L."/>
            <person name="Hibbett D."/>
            <person name="Henrissat B."/>
            <person name="Matheny P.B."/>
            <person name="Labbe J."/>
            <person name="Martin F."/>
        </authorList>
    </citation>
    <scope>NUCLEOTIDE SEQUENCE</scope>
    <source>
        <strain evidence="1">FP105234-sp</strain>
    </source>
</reference>
<dbReference type="Proteomes" id="UP000814033">
    <property type="component" value="Unassembled WGS sequence"/>
</dbReference>
<reference evidence="1" key="2">
    <citation type="journal article" date="2022" name="New Phytol.">
        <title>Evolutionary transition to the ectomycorrhizal habit in the genomes of a hyperdiverse lineage of mushroom-forming fungi.</title>
        <authorList>
            <person name="Looney B."/>
            <person name="Miyauchi S."/>
            <person name="Morin E."/>
            <person name="Drula E."/>
            <person name="Courty P.E."/>
            <person name="Kohler A."/>
            <person name="Kuo A."/>
            <person name="LaButti K."/>
            <person name="Pangilinan J."/>
            <person name="Lipzen A."/>
            <person name="Riley R."/>
            <person name="Andreopoulos W."/>
            <person name="He G."/>
            <person name="Johnson J."/>
            <person name="Nolan M."/>
            <person name="Tritt A."/>
            <person name="Barry K.W."/>
            <person name="Grigoriev I.V."/>
            <person name="Nagy L.G."/>
            <person name="Hibbett D."/>
            <person name="Henrissat B."/>
            <person name="Matheny P.B."/>
            <person name="Labbe J."/>
            <person name="Martin F.M."/>
        </authorList>
    </citation>
    <scope>NUCLEOTIDE SEQUENCE</scope>
    <source>
        <strain evidence="1">FP105234-sp</strain>
    </source>
</reference>
<comment type="caution">
    <text evidence="1">The sequence shown here is derived from an EMBL/GenBank/DDBJ whole genome shotgun (WGS) entry which is preliminary data.</text>
</comment>
<name>A0ACB8RK74_9AGAM</name>